<accession>A0AA47NXR8</accession>
<protein>
    <submittedName>
        <fullName evidence="1">Uncharacterized protein</fullName>
    </submittedName>
</protein>
<organism evidence="1 2">
    <name type="scientific">Merluccius polli</name>
    <name type="common">Benguela hake</name>
    <name type="synonym">Merluccius cadenati</name>
    <dbReference type="NCBI Taxonomy" id="89951"/>
    <lineage>
        <taxon>Eukaryota</taxon>
        <taxon>Metazoa</taxon>
        <taxon>Chordata</taxon>
        <taxon>Craniata</taxon>
        <taxon>Vertebrata</taxon>
        <taxon>Euteleostomi</taxon>
        <taxon>Actinopterygii</taxon>
        <taxon>Neopterygii</taxon>
        <taxon>Teleostei</taxon>
        <taxon>Neoteleostei</taxon>
        <taxon>Acanthomorphata</taxon>
        <taxon>Zeiogadaria</taxon>
        <taxon>Gadariae</taxon>
        <taxon>Gadiformes</taxon>
        <taxon>Gadoidei</taxon>
        <taxon>Merlucciidae</taxon>
        <taxon>Merluccius</taxon>
    </lineage>
</organism>
<proteinExistence type="predicted"/>
<dbReference type="PANTHER" id="PTHR33053:SF24">
    <property type="entry name" value="TRANSPOSASE DOMAIN-CONTAINING PROTEIN"/>
    <property type="match status" value="1"/>
</dbReference>
<gene>
    <name evidence="1" type="ORF">N1851_021881</name>
</gene>
<comment type="caution">
    <text evidence="1">The sequence shown here is derived from an EMBL/GenBank/DDBJ whole genome shotgun (WGS) entry which is preliminary data.</text>
</comment>
<sequence>MVRCVKLYSGYYGCDKCDQRGMWAGRMLYPVIENLNLRTDQSFRECSQPEHHHGENPSPFCSLPIDMVKAFPGDYMHQCCLGVMRKLLLLWTRVRTEVRMSRAQIAQVNNRLIALRKVIPTCFARRPRSLDELDRWKATEFRQFMLYTGKVVLRGILQENLFDHFMTFSTAMCILVSPELAVSHTCYAHNLLQFFVDRGGILYGPQFKVYNVHSLLHLAADVTSLGSLDHFSAFPFESHLHHIKNMVRSGKNPLMEIANRLEETIPMKLPETRPENMVKEGAVFILSPGECCEVVSLTDNAETVLCRVYTNLQSYLLTPCDSRIYGAFRAKTRASEMRLLHRSCLVKLAFVIKEPHGHRVVVTVLHTI</sequence>
<keyword evidence="2" id="KW-1185">Reference proteome</keyword>
<name>A0AA47NXR8_MERPO</name>
<dbReference type="Proteomes" id="UP001174136">
    <property type="component" value="Unassembled WGS sequence"/>
</dbReference>
<evidence type="ECO:0000313" key="2">
    <source>
        <dbReference type="Proteomes" id="UP001174136"/>
    </source>
</evidence>
<reference evidence="1" key="1">
    <citation type="journal article" date="2023" name="Front. Mar. Sci.">
        <title>A new Merluccius polli reference genome to investigate the effects of global change in West African waters.</title>
        <authorList>
            <person name="Mateo J.L."/>
            <person name="Blanco-Fernandez C."/>
            <person name="Garcia-Vazquez E."/>
            <person name="Machado-Schiaffino G."/>
        </authorList>
    </citation>
    <scope>NUCLEOTIDE SEQUENCE</scope>
    <source>
        <strain evidence="1">C29</strain>
        <tissue evidence="1">Fin</tissue>
    </source>
</reference>
<evidence type="ECO:0000313" key="1">
    <source>
        <dbReference type="EMBL" id="KAK0141140.1"/>
    </source>
</evidence>
<dbReference type="PANTHER" id="PTHR33053">
    <property type="entry name" value="PROTEIN, PUTATIVE-RELATED"/>
    <property type="match status" value="1"/>
</dbReference>
<dbReference type="EMBL" id="JAOPHQ010003983">
    <property type="protein sequence ID" value="KAK0141140.1"/>
    <property type="molecule type" value="Genomic_DNA"/>
</dbReference>
<dbReference type="AlphaFoldDB" id="A0AA47NXR8"/>